<evidence type="ECO:0000313" key="1">
    <source>
        <dbReference type="EMBL" id="TWU06073.1"/>
    </source>
</evidence>
<organism evidence="1 2">
    <name type="scientific">Stieleria varia</name>
    <dbReference type="NCBI Taxonomy" id="2528005"/>
    <lineage>
        <taxon>Bacteria</taxon>
        <taxon>Pseudomonadati</taxon>
        <taxon>Planctomycetota</taxon>
        <taxon>Planctomycetia</taxon>
        <taxon>Pirellulales</taxon>
        <taxon>Pirellulaceae</taxon>
        <taxon>Stieleria</taxon>
    </lineage>
</organism>
<evidence type="ECO:0000313" key="2">
    <source>
        <dbReference type="Proteomes" id="UP000320176"/>
    </source>
</evidence>
<dbReference type="AlphaFoldDB" id="A0A5C6B1R5"/>
<dbReference type="EMBL" id="SJPN01000002">
    <property type="protein sequence ID" value="TWU06073.1"/>
    <property type="molecule type" value="Genomic_DNA"/>
</dbReference>
<protein>
    <submittedName>
        <fullName evidence="1">Uncharacterized protein</fullName>
    </submittedName>
</protein>
<dbReference type="Proteomes" id="UP000320176">
    <property type="component" value="Unassembled WGS sequence"/>
</dbReference>
<name>A0A5C6B1R5_9BACT</name>
<gene>
    <name evidence="1" type="ORF">Pla52n_17930</name>
</gene>
<comment type="caution">
    <text evidence="1">The sequence shown here is derived from an EMBL/GenBank/DDBJ whole genome shotgun (WGS) entry which is preliminary data.</text>
</comment>
<keyword evidence="2" id="KW-1185">Reference proteome</keyword>
<dbReference type="OrthoDB" id="208668at2"/>
<dbReference type="RefSeq" id="WP_146519215.1">
    <property type="nucleotide sequence ID" value="NZ_CP151726.1"/>
</dbReference>
<proteinExistence type="predicted"/>
<sequence>MKHFIPTIRRFCAGGVGFVCVQTVLLSAVLLAGVQTARSVNDRSALPTLNDRPRQVGPLYDYPTVVSDQQLSAVLAKLHPRFIEQPTKVNFIDHALRMWDDDAVFADEAVSGTEMLRMLLHHDEFVKVWGSATPLLQRSPHGVAVSTQQGRPSVSHVDHLMGTLAEIGVPLSAGVMTANGVADVRGLLENALLGFRLNQREYEWTTLATAFYATNGRHWFTTEGQRVDFNVLAKRIMRQSQPQGVCYGQHRLYTLTILLRIDDQMREERSDVSKNRDAQGLLDAETRAEVMDYLLGMTGRLFHSQSTAGYWDGNWPDVQSSIPDPETDPLSRRILATGHVLEWWSMAPEELHPPRATIVRAAQWLANEIIEMDEHKVEKNFTFLTHAGRALALWRGCFPAEFERRYRIGDTTASAAMKQMTTDRNNSAPLPTAIKEH</sequence>
<reference evidence="1 2" key="1">
    <citation type="submission" date="2019-02" db="EMBL/GenBank/DDBJ databases">
        <title>Deep-cultivation of Planctomycetes and their phenomic and genomic characterization uncovers novel biology.</title>
        <authorList>
            <person name="Wiegand S."/>
            <person name="Jogler M."/>
            <person name="Boedeker C."/>
            <person name="Pinto D."/>
            <person name="Vollmers J."/>
            <person name="Rivas-Marin E."/>
            <person name="Kohn T."/>
            <person name="Peeters S.H."/>
            <person name="Heuer A."/>
            <person name="Rast P."/>
            <person name="Oberbeckmann S."/>
            <person name="Bunk B."/>
            <person name="Jeske O."/>
            <person name="Meyerdierks A."/>
            <person name="Storesund J.E."/>
            <person name="Kallscheuer N."/>
            <person name="Luecker S."/>
            <person name="Lage O.M."/>
            <person name="Pohl T."/>
            <person name="Merkel B.J."/>
            <person name="Hornburger P."/>
            <person name="Mueller R.-W."/>
            <person name="Bruemmer F."/>
            <person name="Labrenz M."/>
            <person name="Spormann A.M."/>
            <person name="Op Den Camp H."/>
            <person name="Overmann J."/>
            <person name="Amann R."/>
            <person name="Jetten M.S.M."/>
            <person name="Mascher T."/>
            <person name="Medema M.H."/>
            <person name="Devos D.P."/>
            <person name="Kaster A.-K."/>
            <person name="Ovreas L."/>
            <person name="Rohde M."/>
            <person name="Galperin M.Y."/>
            <person name="Jogler C."/>
        </authorList>
    </citation>
    <scope>NUCLEOTIDE SEQUENCE [LARGE SCALE GENOMIC DNA]</scope>
    <source>
        <strain evidence="1 2">Pla52n</strain>
    </source>
</reference>
<accession>A0A5C6B1R5</accession>